<dbReference type="AlphaFoldDB" id="A0AAE0Z1N9"/>
<dbReference type="Proteomes" id="UP001283361">
    <property type="component" value="Unassembled WGS sequence"/>
</dbReference>
<proteinExistence type="predicted"/>
<gene>
    <name evidence="1" type="ORF">RRG08_058624</name>
</gene>
<comment type="caution">
    <text evidence="1">The sequence shown here is derived from an EMBL/GenBank/DDBJ whole genome shotgun (WGS) entry which is preliminary data.</text>
</comment>
<sequence length="89" mass="9153">MRYPDIRHCKLASFLPYPFCGIDLSGSAAALEHGGAAWLDLASFSTAQPTPPLVTWGTGATCLLAAVSSGLRHDRAQAASIPGDSQPGG</sequence>
<organism evidence="1 2">
    <name type="scientific">Elysia crispata</name>
    <name type="common">lettuce slug</name>
    <dbReference type="NCBI Taxonomy" id="231223"/>
    <lineage>
        <taxon>Eukaryota</taxon>
        <taxon>Metazoa</taxon>
        <taxon>Spiralia</taxon>
        <taxon>Lophotrochozoa</taxon>
        <taxon>Mollusca</taxon>
        <taxon>Gastropoda</taxon>
        <taxon>Heterobranchia</taxon>
        <taxon>Euthyneura</taxon>
        <taxon>Panpulmonata</taxon>
        <taxon>Sacoglossa</taxon>
        <taxon>Placobranchoidea</taxon>
        <taxon>Plakobranchidae</taxon>
        <taxon>Elysia</taxon>
    </lineage>
</organism>
<evidence type="ECO:0000313" key="2">
    <source>
        <dbReference type="Proteomes" id="UP001283361"/>
    </source>
</evidence>
<keyword evidence="2" id="KW-1185">Reference proteome</keyword>
<reference evidence="1" key="1">
    <citation type="journal article" date="2023" name="G3 (Bethesda)">
        <title>A reference genome for the long-term kleptoplast-retaining sea slug Elysia crispata morphotype clarki.</title>
        <authorList>
            <person name="Eastman K.E."/>
            <person name="Pendleton A.L."/>
            <person name="Shaikh M.A."/>
            <person name="Suttiyut T."/>
            <person name="Ogas R."/>
            <person name="Tomko P."/>
            <person name="Gavelis G."/>
            <person name="Widhalm J.R."/>
            <person name="Wisecaver J.H."/>
        </authorList>
    </citation>
    <scope>NUCLEOTIDE SEQUENCE</scope>
    <source>
        <strain evidence="1">ECLA1</strain>
    </source>
</reference>
<protein>
    <submittedName>
        <fullName evidence="1">Uncharacterized protein</fullName>
    </submittedName>
</protein>
<accession>A0AAE0Z1N9</accession>
<name>A0AAE0Z1N9_9GAST</name>
<evidence type="ECO:0000313" key="1">
    <source>
        <dbReference type="EMBL" id="KAK3760626.1"/>
    </source>
</evidence>
<dbReference type="EMBL" id="JAWDGP010004969">
    <property type="protein sequence ID" value="KAK3760626.1"/>
    <property type="molecule type" value="Genomic_DNA"/>
</dbReference>